<gene>
    <name evidence="2" type="ORF">M8C81_02000</name>
</gene>
<dbReference type="Gene3D" id="3.30.70.1290">
    <property type="entry name" value="Transposase IS200-like"/>
    <property type="match status" value="1"/>
</dbReference>
<name>A0AAW5HBN5_PSEPU</name>
<accession>A0AAW5HBN5</accession>
<feature type="domain" description="Transposase IS200-like" evidence="1">
    <location>
        <begin position="16"/>
        <end position="131"/>
    </location>
</feature>
<dbReference type="GO" id="GO:0006313">
    <property type="term" value="P:DNA transposition"/>
    <property type="evidence" value="ECO:0007669"/>
    <property type="project" value="InterPro"/>
</dbReference>
<dbReference type="InterPro" id="IPR052715">
    <property type="entry name" value="RAYT_transposase"/>
</dbReference>
<dbReference type="GO" id="GO:0004803">
    <property type="term" value="F:transposase activity"/>
    <property type="evidence" value="ECO:0007669"/>
    <property type="project" value="InterPro"/>
</dbReference>
<evidence type="ECO:0000313" key="3">
    <source>
        <dbReference type="Proteomes" id="UP001202943"/>
    </source>
</evidence>
<sequence length="152" mass="17807">MPKPHGCLLRRGRCSEPGRLYMLTSVTYHRRPLFLNFQFARLVIQILRRADQEHHCRSLAWVVMPDHVHWLLELKDVTLGTLMQRFKSRTSHALRKAGARVVPIWQAGYHDRALRHDDDDVVKVARYIIANPLRAGLVSRIGDYPHWDAVWL</sequence>
<dbReference type="InterPro" id="IPR036515">
    <property type="entry name" value="Transposase_17_sf"/>
</dbReference>
<dbReference type="Proteomes" id="UP001202943">
    <property type="component" value="Unassembled WGS sequence"/>
</dbReference>
<proteinExistence type="predicted"/>
<evidence type="ECO:0000259" key="1">
    <source>
        <dbReference type="SMART" id="SM01321"/>
    </source>
</evidence>
<comment type="caution">
    <text evidence="2">The sequence shown here is derived from an EMBL/GenBank/DDBJ whole genome shotgun (WGS) entry which is preliminary data.</text>
</comment>
<organism evidence="2 3">
    <name type="scientific">Pseudomonas putida</name>
    <name type="common">Arthrobacter siderocapsulatus</name>
    <dbReference type="NCBI Taxonomy" id="303"/>
    <lineage>
        <taxon>Bacteria</taxon>
        <taxon>Pseudomonadati</taxon>
        <taxon>Pseudomonadota</taxon>
        <taxon>Gammaproteobacteria</taxon>
        <taxon>Pseudomonadales</taxon>
        <taxon>Pseudomonadaceae</taxon>
        <taxon>Pseudomonas</taxon>
    </lineage>
</organism>
<dbReference type="PANTHER" id="PTHR36966:SF1">
    <property type="entry name" value="REP-ASSOCIATED TYROSINE TRANSPOSASE"/>
    <property type="match status" value="1"/>
</dbReference>
<dbReference type="Pfam" id="PF01797">
    <property type="entry name" value="Y1_Tnp"/>
    <property type="match status" value="1"/>
</dbReference>
<dbReference type="NCBIfam" id="NF047646">
    <property type="entry name" value="REP_Tyr_transpos"/>
    <property type="match status" value="1"/>
</dbReference>
<dbReference type="PANTHER" id="PTHR36966">
    <property type="entry name" value="REP-ASSOCIATED TYROSINE TRANSPOSASE"/>
    <property type="match status" value="1"/>
</dbReference>
<evidence type="ECO:0000313" key="2">
    <source>
        <dbReference type="EMBL" id="MCO1619365.1"/>
    </source>
</evidence>
<dbReference type="InterPro" id="IPR002686">
    <property type="entry name" value="Transposase_17"/>
</dbReference>
<reference evidence="2" key="1">
    <citation type="submission" date="2022-05" db="EMBL/GenBank/DDBJ databases">
        <authorList>
            <person name="Yi M."/>
        </authorList>
    </citation>
    <scope>NUCLEOTIDE SEQUENCE</scope>
    <source>
        <strain evidence="2">DS2</strain>
    </source>
</reference>
<protein>
    <submittedName>
        <fullName evidence="2">Transposase</fullName>
    </submittedName>
</protein>
<reference evidence="2" key="2">
    <citation type="submission" date="2023-08" db="EMBL/GenBank/DDBJ databases">
        <title>Isolation, Identification, Denitrification Characteristics of A Highly Efficient Aerobic Denitrifying Bacterial Strain DS2.</title>
        <authorList>
            <person name="Wang H."/>
        </authorList>
    </citation>
    <scope>NUCLEOTIDE SEQUENCE</scope>
    <source>
        <strain evidence="2">DS2</strain>
    </source>
</reference>
<dbReference type="EMBL" id="JAMHFX010000061">
    <property type="protein sequence ID" value="MCO1619365.1"/>
    <property type="molecule type" value="Genomic_DNA"/>
</dbReference>
<dbReference type="SMART" id="SM01321">
    <property type="entry name" value="Y1_Tnp"/>
    <property type="match status" value="1"/>
</dbReference>
<dbReference type="AlphaFoldDB" id="A0AAW5HBN5"/>
<dbReference type="RefSeq" id="WP_252458452.1">
    <property type="nucleotide sequence ID" value="NZ_JAMHFX010000061.1"/>
</dbReference>
<dbReference type="SUPFAM" id="SSF143422">
    <property type="entry name" value="Transposase IS200-like"/>
    <property type="match status" value="1"/>
</dbReference>
<dbReference type="GO" id="GO:0043565">
    <property type="term" value="F:sequence-specific DNA binding"/>
    <property type="evidence" value="ECO:0007669"/>
    <property type="project" value="TreeGrafter"/>
</dbReference>